<dbReference type="Proteomes" id="UP001428290">
    <property type="component" value="Unassembled WGS sequence"/>
</dbReference>
<comment type="caution">
    <text evidence="18">The sequence shown here is derived from an EMBL/GenBank/DDBJ whole genome shotgun (WGS) entry which is preliminary data.</text>
</comment>
<evidence type="ECO:0000256" key="4">
    <source>
        <dbReference type="ARBA" id="ARBA00022491"/>
    </source>
</evidence>
<evidence type="ECO:0000256" key="15">
    <source>
        <dbReference type="PROSITE-ProRule" id="PRU00169"/>
    </source>
</evidence>
<evidence type="ECO:0000256" key="8">
    <source>
        <dbReference type="ARBA" id="ARBA00023012"/>
    </source>
</evidence>
<dbReference type="Pfam" id="PF02954">
    <property type="entry name" value="HTH_8"/>
    <property type="match status" value="1"/>
</dbReference>
<evidence type="ECO:0000313" key="18">
    <source>
        <dbReference type="EMBL" id="GAA5528198.1"/>
    </source>
</evidence>
<accession>A0ABP9WYB5</accession>
<evidence type="ECO:0000313" key="19">
    <source>
        <dbReference type="Proteomes" id="UP001428290"/>
    </source>
</evidence>
<keyword evidence="4" id="KW-0678">Repressor</keyword>
<dbReference type="Gene3D" id="1.10.10.60">
    <property type="entry name" value="Homeodomain-like"/>
    <property type="match status" value="1"/>
</dbReference>
<dbReference type="Gene3D" id="3.40.50.300">
    <property type="entry name" value="P-loop containing nucleotide triphosphate hydrolases"/>
    <property type="match status" value="1"/>
</dbReference>
<dbReference type="Pfam" id="PF00158">
    <property type="entry name" value="Sigma54_activat"/>
    <property type="match status" value="1"/>
</dbReference>
<dbReference type="InterPro" id="IPR002197">
    <property type="entry name" value="HTH_Fis"/>
</dbReference>
<evidence type="ECO:0000256" key="1">
    <source>
        <dbReference type="ARBA" id="ARBA00004496"/>
    </source>
</evidence>
<reference evidence="18 19" key="1">
    <citation type="submission" date="2024-02" db="EMBL/GenBank/DDBJ databases">
        <title>Herpetosiphon gulosus NBRC 112829.</title>
        <authorList>
            <person name="Ichikawa N."/>
            <person name="Katano-Makiyama Y."/>
            <person name="Hidaka K."/>
        </authorList>
    </citation>
    <scope>NUCLEOTIDE SEQUENCE [LARGE SCALE GENOMIC DNA]</scope>
    <source>
        <strain evidence="18 19">NBRC 112829</strain>
    </source>
</reference>
<evidence type="ECO:0000256" key="6">
    <source>
        <dbReference type="ARBA" id="ARBA00022741"/>
    </source>
</evidence>
<dbReference type="InterPro" id="IPR027417">
    <property type="entry name" value="P-loop_NTPase"/>
</dbReference>
<dbReference type="Gene3D" id="3.40.50.2300">
    <property type="match status" value="1"/>
</dbReference>
<evidence type="ECO:0000256" key="12">
    <source>
        <dbReference type="ARBA" id="ARBA00023163"/>
    </source>
</evidence>
<feature type="domain" description="Response regulatory" evidence="17">
    <location>
        <begin position="4"/>
        <end position="118"/>
    </location>
</feature>
<sequence>MTKRLLVIDDEANLRWVLSEALSDQGYDVVVAANANDGLAAMSRQPADVVILDLKLKGMDGLATLARLRERWPEVVVLILTAYGTVASAVEAMQLGAADYLRKPFDLEEIGFKLQRALERSALQQELRRLRQQQQQRMVNDLIGSHPVWLACRQQLDRMVDRLSLLVLVGEAGVGKAQLARYAHAISQRQHGPLLELDADLLNESMLEAALTEAGQGSVIIRHGLAWLDWLLARKPEACVLLTSLEASNQAVPTLHLPNLNQRRSDIGLLAAYWLGQQMLSPEALQKLEQSQWSANLPELRHVLERAAVAANGQPIQPEHLPHDLPIATLEPINLPATGLQLELVERSLLQQALQQANGNKTRAAELLGLSRHQLLYRLEKHGLS</sequence>
<evidence type="ECO:0000256" key="3">
    <source>
        <dbReference type="ARBA" id="ARBA00022490"/>
    </source>
</evidence>
<protein>
    <recommendedName>
        <fullName evidence="2">DNA-binding transcriptional regulator NtrC</fullName>
    </recommendedName>
    <alternativeName>
        <fullName evidence="13">Nitrogen regulation protein NR(I)</fullName>
    </alternativeName>
    <alternativeName>
        <fullName evidence="14">Nitrogen regulator I</fullName>
    </alternativeName>
</protein>
<evidence type="ECO:0000256" key="9">
    <source>
        <dbReference type="ARBA" id="ARBA00023015"/>
    </source>
</evidence>
<dbReference type="PROSITE" id="PS50110">
    <property type="entry name" value="RESPONSE_REGULATORY"/>
    <property type="match status" value="1"/>
</dbReference>
<evidence type="ECO:0000256" key="11">
    <source>
        <dbReference type="ARBA" id="ARBA00023159"/>
    </source>
</evidence>
<dbReference type="InterPro" id="IPR011006">
    <property type="entry name" value="CheY-like_superfamily"/>
</dbReference>
<comment type="subcellular location">
    <subcellularLocation>
        <location evidence="1">Cytoplasm</location>
    </subcellularLocation>
</comment>
<evidence type="ECO:0000259" key="16">
    <source>
        <dbReference type="PROSITE" id="PS50045"/>
    </source>
</evidence>
<keyword evidence="12" id="KW-0804">Transcription</keyword>
<keyword evidence="3" id="KW-0963">Cytoplasm</keyword>
<dbReference type="SUPFAM" id="SSF52540">
    <property type="entry name" value="P-loop containing nucleoside triphosphate hydrolases"/>
    <property type="match status" value="1"/>
</dbReference>
<evidence type="ECO:0000256" key="10">
    <source>
        <dbReference type="ARBA" id="ARBA00023125"/>
    </source>
</evidence>
<dbReference type="InterPro" id="IPR058031">
    <property type="entry name" value="AAA_lid_NorR"/>
</dbReference>
<feature type="modified residue" description="4-aspartylphosphate" evidence="15">
    <location>
        <position position="53"/>
    </location>
</feature>
<dbReference type="Pfam" id="PF00072">
    <property type="entry name" value="Response_reg"/>
    <property type="match status" value="1"/>
</dbReference>
<dbReference type="SMART" id="SM00448">
    <property type="entry name" value="REC"/>
    <property type="match status" value="1"/>
</dbReference>
<keyword evidence="11" id="KW-0010">Activator</keyword>
<dbReference type="InterPro" id="IPR001789">
    <property type="entry name" value="Sig_transdc_resp-reg_receiver"/>
</dbReference>
<dbReference type="SUPFAM" id="SSF52172">
    <property type="entry name" value="CheY-like"/>
    <property type="match status" value="1"/>
</dbReference>
<dbReference type="PANTHER" id="PTHR32071:SF95">
    <property type="entry name" value="DNA-BINDING TRANSCRIPTIONAL REGULATOR NTRC"/>
    <property type="match status" value="1"/>
</dbReference>
<evidence type="ECO:0000256" key="14">
    <source>
        <dbReference type="ARBA" id="ARBA00031910"/>
    </source>
</evidence>
<keyword evidence="9" id="KW-0805">Transcription regulation</keyword>
<dbReference type="PRINTS" id="PR01590">
    <property type="entry name" value="HTHFIS"/>
</dbReference>
<dbReference type="RefSeq" id="WP_345721810.1">
    <property type="nucleotide sequence ID" value="NZ_BAABRU010000006.1"/>
</dbReference>
<dbReference type="PROSITE" id="PS50045">
    <property type="entry name" value="SIGMA54_INTERACT_4"/>
    <property type="match status" value="1"/>
</dbReference>
<keyword evidence="8" id="KW-0902">Two-component regulatory system</keyword>
<dbReference type="SUPFAM" id="SSF46689">
    <property type="entry name" value="Homeodomain-like"/>
    <property type="match status" value="1"/>
</dbReference>
<dbReference type="InterPro" id="IPR002078">
    <property type="entry name" value="Sigma_54_int"/>
</dbReference>
<dbReference type="Pfam" id="PF25601">
    <property type="entry name" value="AAA_lid_14"/>
    <property type="match status" value="1"/>
</dbReference>
<feature type="domain" description="Sigma-54 factor interaction" evidence="16">
    <location>
        <begin position="252"/>
        <end position="309"/>
    </location>
</feature>
<proteinExistence type="predicted"/>
<organism evidence="18 19">
    <name type="scientific">Herpetosiphon gulosus</name>
    <dbReference type="NCBI Taxonomy" id="1973496"/>
    <lineage>
        <taxon>Bacteria</taxon>
        <taxon>Bacillati</taxon>
        <taxon>Chloroflexota</taxon>
        <taxon>Chloroflexia</taxon>
        <taxon>Herpetosiphonales</taxon>
        <taxon>Herpetosiphonaceae</taxon>
        <taxon>Herpetosiphon</taxon>
    </lineage>
</organism>
<keyword evidence="5 15" id="KW-0597">Phosphoprotein</keyword>
<evidence type="ECO:0000256" key="13">
    <source>
        <dbReference type="ARBA" id="ARBA00029881"/>
    </source>
</evidence>
<keyword evidence="19" id="KW-1185">Reference proteome</keyword>
<keyword evidence="6" id="KW-0547">Nucleotide-binding</keyword>
<name>A0ABP9WYB5_9CHLR</name>
<evidence type="ECO:0000259" key="17">
    <source>
        <dbReference type="PROSITE" id="PS50110"/>
    </source>
</evidence>
<keyword evidence="7" id="KW-0067">ATP-binding</keyword>
<gene>
    <name evidence="18" type="primary">zraR</name>
    <name evidence="18" type="ORF">Hgul01_01995</name>
</gene>
<dbReference type="Gene3D" id="1.10.8.60">
    <property type="match status" value="1"/>
</dbReference>
<dbReference type="InterPro" id="IPR009057">
    <property type="entry name" value="Homeodomain-like_sf"/>
</dbReference>
<dbReference type="PANTHER" id="PTHR32071">
    <property type="entry name" value="TRANSCRIPTIONAL REGULATORY PROTEIN"/>
    <property type="match status" value="1"/>
</dbReference>
<dbReference type="EMBL" id="BAABRU010000006">
    <property type="protein sequence ID" value="GAA5528198.1"/>
    <property type="molecule type" value="Genomic_DNA"/>
</dbReference>
<evidence type="ECO:0000256" key="5">
    <source>
        <dbReference type="ARBA" id="ARBA00022553"/>
    </source>
</evidence>
<evidence type="ECO:0000256" key="7">
    <source>
        <dbReference type="ARBA" id="ARBA00022840"/>
    </source>
</evidence>
<evidence type="ECO:0000256" key="2">
    <source>
        <dbReference type="ARBA" id="ARBA00019059"/>
    </source>
</evidence>
<keyword evidence="10" id="KW-0238">DNA-binding</keyword>